<accession>A0A5B9EBT3</accession>
<dbReference type="RefSeq" id="WP_147648825.1">
    <property type="nucleotide sequence ID" value="NZ_CP042806.1"/>
</dbReference>
<evidence type="ECO:0000259" key="2">
    <source>
        <dbReference type="Pfam" id="PF07589"/>
    </source>
</evidence>
<proteinExistence type="predicted"/>
<dbReference type="KEGG" id="talb:FTW19_17550"/>
<dbReference type="Pfam" id="PF07589">
    <property type="entry name" value="PEP-CTERM"/>
    <property type="match status" value="1"/>
</dbReference>
<feature type="chain" id="PRO_5022833557" evidence="1">
    <location>
        <begin position="25"/>
        <end position="186"/>
    </location>
</feature>
<dbReference type="NCBIfam" id="TIGR02595">
    <property type="entry name" value="PEP_CTERM"/>
    <property type="match status" value="1"/>
</dbReference>
<evidence type="ECO:0000313" key="3">
    <source>
        <dbReference type="EMBL" id="QEE29633.1"/>
    </source>
</evidence>
<evidence type="ECO:0000256" key="1">
    <source>
        <dbReference type="SAM" id="SignalP"/>
    </source>
</evidence>
<dbReference type="EMBL" id="CP042806">
    <property type="protein sequence ID" value="QEE29633.1"/>
    <property type="molecule type" value="Genomic_DNA"/>
</dbReference>
<reference evidence="3 4" key="1">
    <citation type="submission" date="2019-08" db="EMBL/GenBank/DDBJ databases">
        <title>Complete genome sequence of Terriglobus albidus strain ORNL.</title>
        <authorList>
            <person name="Podar M."/>
        </authorList>
    </citation>
    <scope>NUCLEOTIDE SEQUENCE [LARGE SCALE GENOMIC DNA]</scope>
    <source>
        <strain evidence="3 4">ORNL</strain>
    </source>
</reference>
<name>A0A5B9EBT3_9BACT</name>
<evidence type="ECO:0000313" key="4">
    <source>
        <dbReference type="Proteomes" id="UP000321820"/>
    </source>
</evidence>
<dbReference type="OrthoDB" id="122397at2"/>
<dbReference type="InterPro" id="IPR013424">
    <property type="entry name" value="Ice-binding_C"/>
</dbReference>
<feature type="signal peptide" evidence="1">
    <location>
        <begin position="1"/>
        <end position="24"/>
    </location>
</feature>
<feature type="domain" description="Ice-binding protein C-terminal" evidence="2">
    <location>
        <begin position="154"/>
        <end position="179"/>
    </location>
</feature>
<organism evidence="3 4">
    <name type="scientific">Terriglobus albidus</name>
    <dbReference type="NCBI Taxonomy" id="1592106"/>
    <lineage>
        <taxon>Bacteria</taxon>
        <taxon>Pseudomonadati</taxon>
        <taxon>Acidobacteriota</taxon>
        <taxon>Terriglobia</taxon>
        <taxon>Terriglobales</taxon>
        <taxon>Acidobacteriaceae</taxon>
        <taxon>Terriglobus</taxon>
    </lineage>
</organism>
<protein>
    <submittedName>
        <fullName evidence="3">PEP-CTERM sorting domain-containing protein</fullName>
    </submittedName>
</protein>
<keyword evidence="4" id="KW-1185">Reference proteome</keyword>
<dbReference type="Proteomes" id="UP000321820">
    <property type="component" value="Chromosome"/>
</dbReference>
<sequence>MKRMLLKVLTISAVLLGSVGIASADSIGGKISITGGDTYNNTSVTFNGPSSVTQGTTTGTFSVFDSAATVTMSSFTYNPFTPNTQILQIIENGITLNVILQSISLIDNAGGALTLMGQALLQQTGYSDTLGSFVLSTQGGANSNVSFSATAVAPTPEPSTLFLLGTGLVGSATALYRRRRSASVAV</sequence>
<keyword evidence="1" id="KW-0732">Signal</keyword>
<gene>
    <name evidence="3" type="ORF">FTW19_17550</name>
</gene>
<dbReference type="AlphaFoldDB" id="A0A5B9EBT3"/>